<dbReference type="InterPro" id="IPR025314">
    <property type="entry name" value="DUF4219"/>
</dbReference>
<dbReference type="PANTHER" id="PTHR35317:SF28">
    <property type="entry name" value="ZINC FINGER, CCHC-TYPE, RIBONUCLEASE H-LIKE DOMAIN, GAG-PRE-INTEGRASE DOMAIN PROTEIN-RELATED"/>
    <property type="match status" value="1"/>
</dbReference>
<feature type="compositionally biased region" description="Gly residues" evidence="1">
    <location>
        <begin position="194"/>
        <end position="203"/>
    </location>
</feature>
<feature type="compositionally biased region" description="Basic and acidic residues" evidence="1">
    <location>
        <begin position="204"/>
        <end position="218"/>
    </location>
</feature>
<gene>
    <name evidence="4" type="primary">LOC107824722</name>
</gene>
<dbReference type="RefSeq" id="XP_016507012.1">
    <property type="nucleotide sequence ID" value="XM_016651526.1"/>
</dbReference>
<feature type="region of interest" description="Disordered" evidence="1">
    <location>
        <begin position="180"/>
        <end position="218"/>
    </location>
</feature>
<dbReference type="InterPro" id="IPR054722">
    <property type="entry name" value="PolX-like_BBD"/>
</dbReference>
<evidence type="ECO:0000259" key="3">
    <source>
        <dbReference type="Pfam" id="PF22936"/>
    </source>
</evidence>
<sequence>MTNTNGTPFQVPMLTKENYGNWCIRMKALLGAYDVWEPVESGVDDAEDVASTNKKDQKALTLIHQGLDDKMFKKVANATTSKKAWDILQTSFKDYISRVLAIVNQMKRYGEELKDDRVVAKILRSLDSKFDYIVVAVEESKDLDTMTINELSSSLQAREEKLKKPKEESVEKALQAKLSFKEKDERRGSQQRGRGNGRGSGRGGKGDNSEEKNNFVKSKNEDEDATLLLACKGEESDEKNKWYLDSGASSHICGKKNLFVELKELNGGPITFGDSSRVQIKGKDSSWLWHMRFGHLNFDSLRLMKKESMVNGLPTIDHPNQLVKDVSLESKQEKAFLKSL</sequence>
<name>A0A1S4D0S1_TOBAC</name>
<evidence type="ECO:0000313" key="4">
    <source>
        <dbReference type="RefSeq" id="XP_016507012.1"/>
    </source>
</evidence>
<organism evidence="4">
    <name type="scientific">Nicotiana tabacum</name>
    <name type="common">Common tobacco</name>
    <dbReference type="NCBI Taxonomy" id="4097"/>
    <lineage>
        <taxon>Eukaryota</taxon>
        <taxon>Viridiplantae</taxon>
        <taxon>Streptophyta</taxon>
        <taxon>Embryophyta</taxon>
        <taxon>Tracheophyta</taxon>
        <taxon>Spermatophyta</taxon>
        <taxon>Magnoliopsida</taxon>
        <taxon>eudicotyledons</taxon>
        <taxon>Gunneridae</taxon>
        <taxon>Pentapetalae</taxon>
        <taxon>asterids</taxon>
        <taxon>lamiids</taxon>
        <taxon>Solanales</taxon>
        <taxon>Solanaceae</taxon>
        <taxon>Nicotianoideae</taxon>
        <taxon>Nicotianeae</taxon>
        <taxon>Nicotiana</taxon>
    </lineage>
</organism>
<dbReference type="OrthoDB" id="1301378at2759"/>
<evidence type="ECO:0000259" key="2">
    <source>
        <dbReference type="Pfam" id="PF13961"/>
    </source>
</evidence>
<proteinExistence type="predicted"/>
<evidence type="ECO:0008006" key="5">
    <source>
        <dbReference type="Google" id="ProtNLM"/>
    </source>
</evidence>
<dbReference type="Pfam" id="PF22936">
    <property type="entry name" value="Pol_BBD"/>
    <property type="match status" value="1"/>
</dbReference>
<dbReference type="PANTHER" id="PTHR35317">
    <property type="entry name" value="OS04G0629600 PROTEIN"/>
    <property type="match status" value="1"/>
</dbReference>
<dbReference type="OMA" id="SSHICGK"/>
<feature type="domain" description="Retrovirus-related Pol polyprotein from transposon TNT 1-94-like beta-barrel" evidence="3">
    <location>
        <begin position="242"/>
        <end position="284"/>
    </location>
</feature>
<dbReference type="AlphaFoldDB" id="A0A1S4D0S1"/>
<reference evidence="4" key="1">
    <citation type="submission" date="2025-08" db="UniProtKB">
        <authorList>
            <consortium name="RefSeq"/>
        </authorList>
    </citation>
    <scope>IDENTIFICATION</scope>
</reference>
<dbReference type="Pfam" id="PF13961">
    <property type="entry name" value="DUF4219"/>
    <property type="match status" value="1"/>
</dbReference>
<dbReference type="Pfam" id="PF14223">
    <property type="entry name" value="Retrotran_gag_2"/>
    <property type="match status" value="1"/>
</dbReference>
<dbReference type="PaxDb" id="4097-A0A1S4D0S1"/>
<feature type="domain" description="DUF4219" evidence="2">
    <location>
        <begin position="14"/>
        <end position="40"/>
    </location>
</feature>
<dbReference type="KEGG" id="nta:107824722"/>
<evidence type="ECO:0000256" key="1">
    <source>
        <dbReference type="SAM" id="MobiDB-lite"/>
    </source>
</evidence>
<dbReference type="STRING" id="4097.A0A1S4D0S1"/>
<accession>A0A1S4D0S1</accession>
<protein>
    <recommendedName>
        <fullName evidence="5">DUF4219 domain-containing protein</fullName>
    </recommendedName>
</protein>